<dbReference type="Pfam" id="PF00854">
    <property type="entry name" value="PTR2"/>
    <property type="match status" value="1"/>
</dbReference>
<evidence type="ECO:0000256" key="2">
    <source>
        <dbReference type="ARBA" id="ARBA00005982"/>
    </source>
</evidence>
<keyword evidence="3 6" id="KW-0812">Transmembrane</keyword>
<name>A0A835LIX8_9MAGN</name>
<comment type="caution">
    <text evidence="7">The sequence shown here is derived from an EMBL/GenBank/DDBJ whole genome shotgun (WGS) entry which is preliminary data.</text>
</comment>
<evidence type="ECO:0000256" key="5">
    <source>
        <dbReference type="ARBA" id="ARBA00023136"/>
    </source>
</evidence>
<dbReference type="Gene3D" id="1.20.1250.20">
    <property type="entry name" value="MFS general substrate transporter like domains"/>
    <property type="match status" value="1"/>
</dbReference>
<feature type="transmembrane region" description="Helical" evidence="6">
    <location>
        <begin position="27"/>
        <end position="48"/>
    </location>
</feature>
<keyword evidence="8" id="KW-1185">Reference proteome</keyword>
<dbReference type="GO" id="GO:0016020">
    <property type="term" value="C:membrane"/>
    <property type="evidence" value="ECO:0007669"/>
    <property type="project" value="UniProtKB-SubCell"/>
</dbReference>
<dbReference type="AlphaFoldDB" id="A0A835LIX8"/>
<proteinExistence type="inferred from homology"/>
<dbReference type="InterPro" id="IPR036259">
    <property type="entry name" value="MFS_trans_sf"/>
</dbReference>
<comment type="subcellular location">
    <subcellularLocation>
        <location evidence="1">Membrane</location>
        <topology evidence="1">Multi-pass membrane protein</topology>
    </subcellularLocation>
</comment>
<evidence type="ECO:0000256" key="6">
    <source>
        <dbReference type="SAM" id="Phobius"/>
    </source>
</evidence>
<keyword evidence="5 6" id="KW-0472">Membrane</keyword>
<evidence type="ECO:0000256" key="1">
    <source>
        <dbReference type="ARBA" id="ARBA00004141"/>
    </source>
</evidence>
<evidence type="ECO:0000256" key="3">
    <source>
        <dbReference type="ARBA" id="ARBA00022692"/>
    </source>
</evidence>
<evidence type="ECO:0000313" key="7">
    <source>
        <dbReference type="EMBL" id="KAF9593364.1"/>
    </source>
</evidence>
<evidence type="ECO:0000256" key="4">
    <source>
        <dbReference type="ARBA" id="ARBA00022989"/>
    </source>
</evidence>
<comment type="similarity">
    <text evidence="2">Belongs to the major facilitator superfamily. Proton-dependent oligopeptide transporter (POT/PTR) (TC 2.A.17) family.</text>
</comment>
<dbReference type="PANTHER" id="PTHR11654">
    <property type="entry name" value="OLIGOPEPTIDE TRANSPORTER-RELATED"/>
    <property type="match status" value="1"/>
</dbReference>
<dbReference type="EMBL" id="JADFTS010000008">
    <property type="protein sequence ID" value="KAF9593364.1"/>
    <property type="molecule type" value="Genomic_DNA"/>
</dbReference>
<dbReference type="OrthoDB" id="8904098at2759"/>
<protein>
    <submittedName>
        <fullName evidence="7">Uncharacterized protein</fullName>
    </submittedName>
</protein>
<sequence>MLSVAISKQSFQILQANSMDRHLTSHFQIPASSFGIFSIGTLIIWVAINDRLIIPQLAKITGKPYGLGLKQHTTLVFSSNTVIY</sequence>
<organism evidence="7 8">
    <name type="scientific">Coptis chinensis</name>
    <dbReference type="NCBI Taxonomy" id="261450"/>
    <lineage>
        <taxon>Eukaryota</taxon>
        <taxon>Viridiplantae</taxon>
        <taxon>Streptophyta</taxon>
        <taxon>Embryophyta</taxon>
        <taxon>Tracheophyta</taxon>
        <taxon>Spermatophyta</taxon>
        <taxon>Magnoliopsida</taxon>
        <taxon>Ranunculales</taxon>
        <taxon>Ranunculaceae</taxon>
        <taxon>Coptidoideae</taxon>
        <taxon>Coptis</taxon>
    </lineage>
</organism>
<dbReference type="InterPro" id="IPR000109">
    <property type="entry name" value="POT_fam"/>
</dbReference>
<keyword evidence="4 6" id="KW-1133">Transmembrane helix</keyword>
<gene>
    <name evidence="7" type="ORF">IFM89_022063</name>
</gene>
<dbReference type="Proteomes" id="UP000631114">
    <property type="component" value="Unassembled WGS sequence"/>
</dbReference>
<dbReference type="GO" id="GO:0022857">
    <property type="term" value="F:transmembrane transporter activity"/>
    <property type="evidence" value="ECO:0007669"/>
    <property type="project" value="InterPro"/>
</dbReference>
<reference evidence="7 8" key="1">
    <citation type="submission" date="2020-10" db="EMBL/GenBank/DDBJ databases">
        <title>The Coptis chinensis genome and diversification of protoberbering-type alkaloids.</title>
        <authorList>
            <person name="Wang B."/>
            <person name="Shu S."/>
            <person name="Song C."/>
            <person name="Liu Y."/>
        </authorList>
    </citation>
    <scope>NUCLEOTIDE SEQUENCE [LARGE SCALE GENOMIC DNA]</scope>
    <source>
        <strain evidence="7">HL-2020</strain>
        <tissue evidence="7">Leaf</tissue>
    </source>
</reference>
<evidence type="ECO:0000313" key="8">
    <source>
        <dbReference type="Proteomes" id="UP000631114"/>
    </source>
</evidence>
<accession>A0A835LIX8</accession>